<evidence type="ECO:0000313" key="12">
    <source>
        <dbReference type="Proteomes" id="UP000003597"/>
    </source>
</evidence>
<comment type="caution">
    <text evidence="11">The sequence shown here is derived from an EMBL/GenBank/DDBJ whole genome shotgun (WGS) entry which is preliminary data.</text>
</comment>
<dbReference type="InterPro" id="IPR050291">
    <property type="entry name" value="CDF_Transporter"/>
</dbReference>
<evidence type="ECO:0000259" key="10">
    <source>
        <dbReference type="Pfam" id="PF16916"/>
    </source>
</evidence>
<feature type="transmembrane region" description="Helical" evidence="8">
    <location>
        <begin position="206"/>
        <end position="224"/>
    </location>
</feature>
<feature type="domain" description="Cation efflux protein cytoplasmic" evidence="10">
    <location>
        <begin position="237"/>
        <end position="314"/>
    </location>
</feature>
<dbReference type="InterPro" id="IPR058533">
    <property type="entry name" value="Cation_efflux_TM"/>
</dbReference>
<feature type="transmembrane region" description="Helical" evidence="8">
    <location>
        <begin position="37"/>
        <end position="58"/>
    </location>
</feature>
<keyword evidence="6 8" id="KW-1133">Transmembrane helix</keyword>
<keyword evidence="7 8" id="KW-0472">Membrane</keyword>
<feature type="transmembrane region" description="Helical" evidence="8">
    <location>
        <begin position="106"/>
        <end position="124"/>
    </location>
</feature>
<evidence type="ECO:0000256" key="2">
    <source>
        <dbReference type="ARBA" id="ARBA00008114"/>
    </source>
</evidence>
<dbReference type="Proteomes" id="UP000003597">
    <property type="component" value="Unassembled WGS sequence"/>
</dbReference>
<protein>
    <submittedName>
        <fullName evidence="11">Cation diffusion facilitator family transporter</fullName>
    </submittedName>
</protein>
<dbReference type="Pfam" id="PF01545">
    <property type="entry name" value="Cation_efflux"/>
    <property type="match status" value="1"/>
</dbReference>
<evidence type="ECO:0000256" key="8">
    <source>
        <dbReference type="SAM" id="Phobius"/>
    </source>
</evidence>
<dbReference type="FunFam" id="1.20.1510.10:FF:000001">
    <property type="entry name" value="Ferrous-iron efflux pump FieF"/>
    <property type="match status" value="1"/>
</dbReference>
<dbReference type="PANTHER" id="PTHR43840:SF15">
    <property type="entry name" value="MITOCHONDRIAL METAL TRANSPORTER 1-RELATED"/>
    <property type="match status" value="1"/>
</dbReference>
<evidence type="ECO:0000256" key="7">
    <source>
        <dbReference type="ARBA" id="ARBA00023136"/>
    </source>
</evidence>
<accession>A0AB72ZDF9</accession>
<keyword evidence="4" id="KW-1003">Cell membrane</keyword>
<dbReference type="InterPro" id="IPR027469">
    <property type="entry name" value="Cation_efflux_TMD_sf"/>
</dbReference>
<feature type="domain" description="Cation efflux protein transmembrane" evidence="9">
    <location>
        <begin position="39"/>
        <end position="232"/>
    </location>
</feature>
<dbReference type="Gene3D" id="3.30.70.1350">
    <property type="entry name" value="Cation efflux protein, cytoplasmic domain"/>
    <property type="match status" value="1"/>
</dbReference>
<dbReference type="GO" id="GO:0015093">
    <property type="term" value="F:ferrous iron transmembrane transporter activity"/>
    <property type="evidence" value="ECO:0007669"/>
    <property type="project" value="TreeGrafter"/>
</dbReference>
<evidence type="ECO:0000256" key="4">
    <source>
        <dbReference type="ARBA" id="ARBA00022475"/>
    </source>
</evidence>
<dbReference type="NCBIfam" id="TIGR01297">
    <property type="entry name" value="CDF"/>
    <property type="match status" value="1"/>
</dbReference>
<name>A0AB72ZDF9_LISIO</name>
<reference evidence="11 12" key="1">
    <citation type="submission" date="2011-08" db="EMBL/GenBank/DDBJ databases">
        <authorList>
            <person name="Weinstock G."/>
            <person name="Sodergren E."/>
            <person name="Clifton S."/>
            <person name="Fulton L."/>
            <person name="Fulton B."/>
            <person name="Courtney L."/>
            <person name="Fronick C."/>
            <person name="Harrison M."/>
            <person name="Strong C."/>
            <person name="Farmer C."/>
            <person name="Delahaunty K."/>
            <person name="Markovic C."/>
            <person name="Hall O."/>
            <person name="Minx P."/>
            <person name="Tomlinson C."/>
            <person name="Mitreva M."/>
            <person name="Hou S."/>
            <person name="Chen J."/>
            <person name="Wollam A."/>
            <person name="Pepin K.H."/>
            <person name="Johnson M."/>
            <person name="Bhonagiri V."/>
            <person name="Zhang X."/>
            <person name="Suruliraj S."/>
            <person name="Warren W."/>
            <person name="Chinwalla A."/>
            <person name="Mardis E.R."/>
            <person name="Wilson R.K."/>
        </authorList>
    </citation>
    <scope>NUCLEOTIDE SEQUENCE [LARGE SCALE GENOMIC DNA]</scope>
    <source>
        <strain evidence="11 12">ATCC 33091</strain>
    </source>
</reference>
<gene>
    <name evidence="11" type="ORF">HMPREF0557_00151</name>
</gene>
<dbReference type="InterPro" id="IPR027470">
    <property type="entry name" value="Cation_efflux_CTD"/>
</dbReference>
<evidence type="ECO:0000256" key="1">
    <source>
        <dbReference type="ARBA" id="ARBA00004651"/>
    </source>
</evidence>
<dbReference type="GO" id="GO:0005886">
    <property type="term" value="C:plasma membrane"/>
    <property type="evidence" value="ECO:0007669"/>
    <property type="project" value="UniProtKB-SubCell"/>
</dbReference>
<dbReference type="GO" id="GO:0015341">
    <property type="term" value="F:zinc efflux antiporter activity"/>
    <property type="evidence" value="ECO:0007669"/>
    <property type="project" value="TreeGrafter"/>
</dbReference>
<dbReference type="SUPFAM" id="SSF160240">
    <property type="entry name" value="Cation efflux protein cytoplasmic domain-like"/>
    <property type="match status" value="1"/>
</dbReference>
<keyword evidence="5 8" id="KW-0812">Transmembrane</keyword>
<dbReference type="SUPFAM" id="SSF161111">
    <property type="entry name" value="Cation efflux protein transmembrane domain-like"/>
    <property type="match status" value="1"/>
</dbReference>
<feature type="transmembrane region" description="Helical" evidence="8">
    <location>
        <begin position="136"/>
        <end position="156"/>
    </location>
</feature>
<evidence type="ECO:0000256" key="3">
    <source>
        <dbReference type="ARBA" id="ARBA00022448"/>
    </source>
</evidence>
<dbReference type="Gene3D" id="1.20.1510.10">
    <property type="entry name" value="Cation efflux protein transmembrane domain"/>
    <property type="match status" value="1"/>
</dbReference>
<organism evidence="11 12">
    <name type="scientific">Listeria innocua ATCC 33091</name>
    <dbReference type="NCBI Taxonomy" id="1002366"/>
    <lineage>
        <taxon>Bacteria</taxon>
        <taxon>Bacillati</taxon>
        <taxon>Bacillota</taxon>
        <taxon>Bacilli</taxon>
        <taxon>Bacillales</taxon>
        <taxon>Listeriaceae</taxon>
        <taxon>Listeria</taxon>
    </lineage>
</organism>
<dbReference type="GO" id="GO:0015086">
    <property type="term" value="F:cadmium ion transmembrane transporter activity"/>
    <property type="evidence" value="ECO:0007669"/>
    <property type="project" value="TreeGrafter"/>
</dbReference>
<feature type="transmembrane region" description="Helical" evidence="8">
    <location>
        <begin position="64"/>
        <end position="85"/>
    </location>
</feature>
<evidence type="ECO:0000256" key="6">
    <source>
        <dbReference type="ARBA" id="ARBA00022989"/>
    </source>
</evidence>
<comment type="subcellular location">
    <subcellularLocation>
        <location evidence="1">Cell membrane</location>
        <topology evidence="1">Multi-pass membrane protein</topology>
    </subcellularLocation>
</comment>
<comment type="similarity">
    <text evidence="2">Belongs to the cation diffusion facilitator (CDF) transporter (TC 2.A.4) family.</text>
</comment>
<dbReference type="PANTHER" id="PTHR43840">
    <property type="entry name" value="MITOCHONDRIAL METAL TRANSPORTER 1-RELATED"/>
    <property type="match status" value="1"/>
</dbReference>
<dbReference type="InterPro" id="IPR002524">
    <property type="entry name" value="Cation_efflux"/>
</dbReference>
<evidence type="ECO:0000259" key="9">
    <source>
        <dbReference type="Pfam" id="PF01545"/>
    </source>
</evidence>
<dbReference type="AlphaFoldDB" id="A0AB72ZDF9"/>
<dbReference type="FunFam" id="3.30.70.1350:FF:000002">
    <property type="entry name" value="Ferrous-iron efflux pump FieF"/>
    <property type="match status" value="1"/>
</dbReference>
<proteinExistence type="inferred from homology"/>
<sequence>MATRGKIIRVVKIVFYKEKFLVKHKHIGGFSMNNSNLTILSVCSNFVIVVLKLIVGFFTGSVAVISEGIHSSMDLFASVITFFSIRISNQPADEDHPYGHGKAENIAGTIETLLIFVAGIWIIVESVNKLLNPHEIRFPALGIAVMLFGAIVNIIVSRIIKRAAIKANSVAMKSNALHLYTDVFTSLGIALSLFLVYITGWLWLDPVIAILTAFYIMYEAFKLLKESFPPLMDKRLSDNEEEAIKKIILAHKNKFIEFHDFRSRRAGAEEYIDFHLVVSSTMTIESAHSLCDEIEAEIMNFYAKAEVLIHLEPEEERVLTRN</sequence>
<dbReference type="GO" id="GO:0006882">
    <property type="term" value="P:intracellular zinc ion homeostasis"/>
    <property type="evidence" value="ECO:0007669"/>
    <property type="project" value="TreeGrafter"/>
</dbReference>
<evidence type="ECO:0000256" key="5">
    <source>
        <dbReference type="ARBA" id="ARBA00022692"/>
    </source>
</evidence>
<dbReference type="EMBL" id="AGCN01000002">
    <property type="protein sequence ID" value="EHN62758.1"/>
    <property type="molecule type" value="Genomic_DNA"/>
</dbReference>
<evidence type="ECO:0000313" key="11">
    <source>
        <dbReference type="EMBL" id="EHN62758.1"/>
    </source>
</evidence>
<keyword evidence="3" id="KW-0813">Transport</keyword>
<dbReference type="InterPro" id="IPR036837">
    <property type="entry name" value="Cation_efflux_CTD_sf"/>
</dbReference>
<keyword evidence="12" id="KW-1185">Reference proteome</keyword>
<dbReference type="Pfam" id="PF16916">
    <property type="entry name" value="ZT_dimer"/>
    <property type="match status" value="1"/>
</dbReference>
<feature type="transmembrane region" description="Helical" evidence="8">
    <location>
        <begin position="177"/>
        <end position="200"/>
    </location>
</feature>